<keyword evidence="6" id="KW-0411">Iron-sulfur</keyword>
<dbReference type="PANTHER" id="PTHR30176">
    <property type="entry name" value="FERREDOXIN-TYPE PROTEIN NAPH"/>
    <property type="match status" value="1"/>
</dbReference>
<dbReference type="STRING" id="619304.SAMN05421760_103236"/>
<keyword evidence="2" id="KW-0004">4Fe-4S</keyword>
<dbReference type="InterPro" id="IPR051684">
    <property type="entry name" value="Electron_Trans/Redox"/>
</dbReference>
<dbReference type="GO" id="GO:0005886">
    <property type="term" value="C:plasma membrane"/>
    <property type="evidence" value="ECO:0007669"/>
    <property type="project" value="TreeGrafter"/>
</dbReference>
<keyword evidence="10" id="KW-1185">Reference proteome</keyword>
<protein>
    <submittedName>
        <fullName evidence="9">Cytochrome c oxidase accessory protein FixG</fullName>
    </submittedName>
</protein>
<dbReference type="Pfam" id="PF11614">
    <property type="entry name" value="FixG_C"/>
    <property type="match status" value="1"/>
</dbReference>
<feature type="domain" description="4Fe-4S ferredoxin-type" evidence="8">
    <location>
        <begin position="247"/>
        <end position="276"/>
    </location>
</feature>
<reference evidence="10" key="1">
    <citation type="submission" date="2017-01" db="EMBL/GenBank/DDBJ databases">
        <authorList>
            <person name="Varghese N."/>
            <person name="Submissions S."/>
        </authorList>
    </citation>
    <scope>NUCLEOTIDE SEQUENCE [LARGE SCALE GENOMIC DNA]</scope>
    <source>
        <strain evidence="10">DSM 22306</strain>
    </source>
</reference>
<proteinExistence type="predicted"/>
<dbReference type="InterPro" id="IPR017896">
    <property type="entry name" value="4Fe4S_Fe-S-bd"/>
</dbReference>
<evidence type="ECO:0000256" key="2">
    <source>
        <dbReference type="ARBA" id="ARBA00022485"/>
    </source>
</evidence>
<keyword evidence="1" id="KW-0813">Transport</keyword>
<feature type="transmembrane region" description="Helical" evidence="7">
    <location>
        <begin position="80"/>
        <end position="99"/>
    </location>
</feature>
<dbReference type="GO" id="GO:0051539">
    <property type="term" value="F:4 iron, 4 sulfur cluster binding"/>
    <property type="evidence" value="ECO:0007669"/>
    <property type="project" value="UniProtKB-KW"/>
</dbReference>
<keyword evidence="5" id="KW-0408">Iron</keyword>
<gene>
    <name evidence="9" type="ORF">SAMN05421760_103236</name>
</gene>
<evidence type="ECO:0000313" key="10">
    <source>
        <dbReference type="Proteomes" id="UP000185999"/>
    </source>
</evidence>
<evidence type="ECO:0000256" key="4">
    <source>
        <dbReference type="ARBA" id="ARBA00022982"/>
    </source>
</evidence>
<keyword evidence="4" id="KW-0249">Electron transport</keyword>
<dbReference type="Pfam" id="PF13746">
    <property type="entry name" value="Fer4_18"/>
    <property type="match status" value="1"/>
</dbReference>
<evidence type="ECO:0000256" key="3">
    <source>
        <dbReference type="ARBA" id="ARBA00022723"/>
    </source>
</evidence>
<keyword evidence="7" id="KW-1133">Transmembrane helix</keyword>
<feature type="transmembrane region" description="Helical" evidence="7">
    <location>
        <begin position="154"/>
        <end position="172"/>
    </location>
</feature>
<evidence type="ECO:0000256" key="7">
    <source>
        <dbReference type="SAM" id="Phobius"/>
    </source>
</evidence>
<name>A0A1N7L509_9GAMM</name>
<accession>A0A1N7L509</accession>
<keyword evidence="3" id="KW-0479">Metal-binding</keyword>
<dbReference type="GO" id="GO:0046872">
    <property type="term" value="F:metal ion binding"/>
    <property type="evidence" value="ECO:0007669"/>
    <property type="project" value="UniProtKB-KW"/>
</dbReference>
<dbReference type="NCBIfam" id="TIGR02745">
    <property type="entry name" value="ccoG_rdxA_fixG"/>
    <property type="match status" value="1"/>
</dbReference>
<dbReference type="EMBL" id="FTOE01000003">
    <property type="protein sequence ID" value="SIS68871.1"/>
    <property type="molecule type" value="Genomic_DNA"/>
</dbReference>
<evidence type="ECO:0000313" key="9">
    <source>
        <dbReference type="EMBL" id="SIS68871.1"/>
    </source>
</evidence>
<evidence type="ECO:0000259" key="8">
    <source>
        <dbReference type="PROSITE" id="PS51379"/>
    </source>
</evidence>
<evidence type="ECO:0000256" key="6">
    <source>
        <dbReference type="ARBA" id="ARBA00023014"/>
    </source>
</evidence>
<dbReference type="InterPro" id="IPR014116">
    <property type="entry name" value="Cyt_c_oxidase_cbb3_FixG"/>
</dbReference>
<keyword evidence="7" id="KW-0812">Transmembrane</keyword>
<evidence type="ECO:0000256" key="1">
    <source>
        <dbReference type="ARBA" id="ARBA00022448"/>
    </source>
</evidence>
<dbReference type="InterPro" id="IPR017900">
    <property type="entry name" value="4Fe4S_Fe_S_CS"/>
</dbReference>
<organism evidence="9 10">
    <name type="scientific">Neptunomonas antarctica</name>
    <dbReference type="NCBI Taxonomy" id="619304"/>
    <lineage>
        <taxon>Bacteria</taxon>
        <taxon>Pseudomonadati</taxon>
        <taxon>Pseudomonadota</taxon>
        <taxon>Gammaproteobacteria</taxon>
        <taxon>Oceanospirillales</taxon>
        <taxon>Oceanospirillaceae</taxon>
        <taxon>Neptunomonas</taxon>
    </lineage>
</organism>
<dbReference type="InterPro" id="IPR013783">
    <property type="entry name" value="Ig-like_fold"/>
</dbReference>
<evidence type="ECO:0000256" key="5">
    <source>
        <dbReference type="ARBA" id="ARBA00023004"/>
    </source>
</evidence>
<dbReference type="SUPFAM" id="SSF54862">
    <property type="entry name" value="4Fe-4S ferredoxins"/>
    <property type="match status" value="1"/>
</dbReference>
<feature type="transmembrane region" description="Helical" evidence="7">
    <location>
        <begin position="325"/>
        <end position="344"/>
    </location>
</feature>
<dbReference type="Gene3D" id="3.30.70.20">
    <property type="match status" value="1"/>
</dbReference>
<dbReference type="InterPro" id="IPR032879">
    <property type="entry name" value="FixG_C"/>
</dbReference>
<dbReference type="AlphaFoldDB" id="A0A1N7L509"/>
<sequence length="456" mass="51899">MMQKIPVQIVDASTFAVDSKIHVRLTEGLFQHARRLVSWPLLFIYFALVWVQVDGQPWLLFDFSQRRILLFGTSLSWHDLPLLAGIMIAGTSLLFFMAVGWGRVWCGFACPQSIWTWVFIRIEQWTEGRANIRARHENQPLRGTFVIRRISKHLLWISFSIFTAVTFTGYFIPIRELVSDLLTWHVTAGTLGWLACMAALTYLNAGLVREKICLHACPYSRFQGVMFDDQTRTVSYDKNRGEPRSNKRTADDNNGDCVDCGLCVQVCPTGIDIRDGLQAACIDCGACIDACDAVMEKIQLPKGLIRFCSEDQLANRSSTLWRPRLFAYLLVFITTSAAVVYGFSGKTELLVEIRRDRGALFHQLDENTICNRYLFKLESFNPELQQFNLSVSGLPNLRLEGTASIDAENFGQWLPYRICALTSLLTPLPARSELQVHFRTNDFELIKITTLMALNR</sequence>
<dbReference type="PROSITE" id="PS00198">
    <property type="entry name" value="4FE4S_FER_1"/>
    <property type="match status" value="1"/>
</dbReference>
<dbReference type="PANTHER" id="PTHR30176:SF3">
    <property type="entry name" value="FERREDOXIN-TYPE PROTEIN NAPH"/>
    <property type="match status" value="1"/>
</dbReference>
<feature type="transmembrane region" description="Helical" evidence="7">
    <location>
        <begin position="36"/>
        <end position="53"/>
    </location>
</feature>
<dbReference type="Proteomes" id="UP000185999">
    <property type="component" value="Unassembled WGS sequence"/>
</dbReference>
<dbReference type="PROSITE" id="PS51379">
    <property type="entry name" value="4FE4S_FER_2"/>
    <property type="match status" value="1"/>
</dbReference>
<dbReference type="Gene3D" id="2.60.40.10">
    <property type="entry name" value="Immunoglobulins"/>
    <property type="match status" value="1"/>
</dbReference>
<feature type="transmembrane region" description="Helical" evidence="7">
    <location>
        <begin position="184"/>
        <end position="203"/>
    </location>
</feature>
<keyword evidence="7" id="KW-0472">Membrane</keyword>